<dbReference type="InterPro" id="IPR030678">
    <property type="entry name" value="Peptide/Ni-bd"/>
</dbReference>
<reference evidence="6" key="1">
    <citation type="journal article" date="2019" name="Int. J. Syst. Evol. Microbiol.">
        <title>The Global Catalogue of Microorganisms (GCM) 10K type strain sequencing project: providing services to taxonomists for standard genome sequencing and annotation.</title>
        <authorList>
            <consortium name="The Broad Institute Genomics Platform"/>
            <consortium name="The Broad Institute Genome Sequencing Center for Infectious Disease"/>
            <person name="Wu L."/>
            <person name="Ma J."/>
        </authorList>
    </citation>
    <scope>NUCLEOTIDE SEQUENCE [LARGE SCALE GENOMIC DNA]</scope>
    <source>
        <strain evidence="6">JCM 17555</strain>
    </source>
</reference>
<evidence type="ECO:0000256" key="2">
    <source>
        <dbReference type="ARBA" id="ARBA00022729"/>
    </source>
</evidence>
<dbReference type="Gene3D" id="3.10.105.10">
    <property type="entry name" value="Dipeptide-binding Protein, Domain 3"/>
    <property type="match status" value="1"/>
</dbReference>
<dbReference type="SUPFAM" id="SSF53850">
    <property type="entry name" value="Periplasmic binding protein-like II"/>
    <property type="match status" value="1"/>
</dbReference>
<dbReference type="PIRSF" id="PIRSF002741">
    <property type="entry name" value="MppA"/>
    <property type="match status" value="1"/>
</dbReference>
<evidence type="ECO:0000313" key="6">
    <source>
        <dbReference type="Proteomes" id="UP001501337"/>
    </source>
</evidence>
<dbReference type="PANTHER" id="PTHR30290:SF83">
    <property type="entry name" value="ABC TRANSPORTER SUBSTRATE-BINDING PROTEIN"/>
    <property type="match status" value="1"/>
</dbReference>
<dbReference type="InterPro" id="IPR039424">
    <property type="entry name" value="SBP_5"/>
</dbReference>
<dbReference type="RefSeq" id="WP_344803957.1">
    <property type="nucleotide sequence ID" value="NZ_BAABBO010000002.1"/>
</dbReference>
<dbReference type="InterPro" id="IPR000914">
    <property type="entry name" value="SBP_5_dom"/>
</dbReference>
<comment type="similarity">
    <text evidence="1">Belongs to the bacterial solute-binding protein 5 family.</text>
</comment>
<dbReference type="EMBL" id="BAABBO010000002">
    <property type="protein sequence ID" value="GAA3953097.1"/>
    <property type="molecule type" value="Genomic_DNA"/>
</dbReference>
<gene>
    <name evidence="5" type="ORF">GCM10022278_10020</name>
</gene>
<dbReference type="Gene3D" id="3.90.76.10">
    <property type="entry name" value="Dipeptide-binding Protein, Domain 1"/>
    <property type="match status" value="1"/>
</dbReference>
<dbReference type="Pfam" id="PF00496">
    <property type="entry name" value="SBP_bac_5"/>
    <property type="match status" value="1"/>
</dbReference>
<name>A0ABP7NV17_9GAMM</name>
<feature type="region of interest" description="Disordered" evidence="3">
    <location>
        <begin position="214"/>
        <end position="233"/>
    </location>
</feature>
<dbReference type="PANTHER" id="PTHR30290">
    <property type="entry name" value="PERIPLASMIC BINDING COMPONENT OF ABC TRANSPORTER"/>
    <property type="match status" value="1"/>
</dbReference>
<evidence type="ECO:0000256" key="1">
    <source>
        <dbReference type="ARBA" id="ARBA00005695"/>
    </source>
</evidence>
<dbReference type="Gene3D" id="3.40.190.10">
    <property type="entry name" value="Periplasmic binding protein-like II"/>
    <property type="match status" value="1"/>
</dbReference>
<protein>
    <submittedName>
        <fullName evidence="5">ABC transporter substrate-binding protein</fullName>
    </submittedName>
</protein>
<dbReference type="PROSITE" id="PS01040">
    <property type="entry name" value="SBP_BACTERIAL_5"/>
    <property type="match status" value="1"/>
</dbReference>
<feature type="domain" description="Solute-binding protein family 5" evidence="4">
    <location>
        <begin position="109"/>
        <end position="443"/>
    </location>
</feature>
<accession>A0ABP7NV17</accession>
<dbReference type="InterPro" id="IPR023765">
    <property type="entry name" value="SBP_5_CS"/>
</dbReference>
<evidence type="ECO:0000256" key="3">
    <source>
        <dbReference type="SAM" id="MobiDB-lite"/>
    </source>
</evidence>
<evidence type="ECO:0000259" key="4">
    <source>
        <dbReference type="Pfam" id="PF00496"/>
    </source>
</evidence>
<comment type="caution">
    <text evidence="5">The sequence shown here is derived from an EMBL/GenBank/DDBJ whole genome shotgun (WGS) entry which is preliminary data.</text>
</comment>
<sequence length="560" mass="62531">MKQTQKTSNDLKGDMPMRPDKPLGWTRRLFSASALSLALGSSVGLATLSHDTQAASARDNTVAIAIEANMARLDPHASTTWNTFRVLMHIFEGFVAEDLTIKDVEQPPIVPALAESWKISEDGLTYTFNLRKGVKFHDGTAFNAEAVKFNMDRMLDKDFKYYQAVAAGLMRWMWQDLDSYKVIDEHTFEIKLKSPNSEFLRRLAMGGSGTPRFISPASIEKGGNDSVETNPIGTGPFKFEKRTVGEATTLLANKDYWDAERLPEIERLIFRPISEVATRELALMSGEVDMISSPSPDSIDRLKAQGLKIESSPVSTLYMMWVNMKEKPLQDVRVRQAICMALDREGMAKFHRNGYAQPAYSVLNFGGPGYDPGFRDCQYDPEKAKALLAEAGYPDGFKTRMDWTMGGGGDVNTVGDAEWIQRNLSKIGIEASIESFDNGTYWDMLGSGIREGTGFMSVSWGETSFFWLDQVIASDAIPPNGFNAGYYDNPKIDELLAQARSAKNEDAMVEHLHEIQQTIADDMAFIPYYTPIAIYAMRPNVSGFVLAPQHWHDYTGLKKN</sequence>
<evidence type="ECO:0000313" key="5">
    <source>
        <dbReference type="EMBL" id="GAA3953097.1"/>
    </source>
</evidence>
<organism evidence="5 6">
    <name type="scientific">Allohahella marinimesophila</name>
    <dbReference type="NCBI Taxonomy" id="1054972"/>
    <lineage>
        <taxon>Bacteria</taxon>
        <taxon>Pseudomonadati</taxon>
        <taxon>Pseudomonadota</taxon>
        <taxon>Gammaproteobacteria</taxon>
        <taxon>Oceanospirillales</taxon>
        <taxon>Hahellaceae</taxon>
        <taxon>Allohahella</taxon>
    </lineage>
</organism>
<keyword evidence="6" id="KW-1185">Reference proteome</keyword>
<dbReference type="Proteomes" id="UP001501337">
    <property type="component" value="Unassembled WGS sequence"/>
</dbReference>
<keyword evidence="2" id="KW-0732">Signal</keyword>
<proteinExistence type="inferred from homology"/>